<evidence type="ECO:0000256" key="5">
    <source>
        <dbReference type="ARBA" id="ARBA00023163"/>
    </source>
</evidence>
<protein>
    <recommendedName>
        <fullName evidence="6">RNA polymerase sigma factor</fullName>
    </recommendedName>
</protein>
<name>A0A4R3KXE1_9SPHI</name>
<reference evidence="9 10" key="1">
    <citation type="submission" date="2019-03" db="EMBL/GenBank/DDBJ databases">
        <title>Genomic Encyclopedia of Type Strains, Phase IV (KMG-IV): sequencing the most valuable type-strain genomes for metagenomic binning, comparative biology and taxonomic classification.</title>
        <authorList>
            <person name="Goeker M."/>
        </authorList>
    </citation>
    <scope>NUCLEOTIDE SEQUENCE [LARGE SCALE GENOMIC DNA]</scope>
    <source>
        <strain evidence="9 10">DSM 21100</strain>
    </source>
</reference>
<organism evidence="9 10">
    <name type="scientific">Anseongella ginsenosidimutans</name>
    <dbReference type="NCBI Taxonomy" id="496056"/>
    <lineage>
        <taxon>Bacteria</taxon>
        <taxon>Pseudomonadati</taxon>
        <taxon>Bacteroidota</taxon>
        <taxon>Sphingobacteriia</taxon>
        <taxon>Sphingobacteriales</taxon>
        <taxon>Sphingobacteriaceae</taxon>
        <taxon>Anseongella</taxon>
    </lineage>
</organism>
<dbReference type="PANTHER" id="PTHR43133:SF46">
    <property type="entry name" value="RNA POLYMERASE SIGMA-70 FACTOR ECF SUBFAMILY"/>
    <property type="match status" value="1"/>
</dbReference>
<evidence type="ECO:0000256" key="6">
    <source>
        <dbReference type="RuleBase" id="RU000716"/>
    </source>
</evidence>
<dbReference type="GO" id="GO:0006352">
    <property type="term" value="P:DNA-templated transcription initiation"/>
    <property type="evidence" value="ECO:0007669"/>
    <property type="project" value="InterPro"/>
</dbReference>
<dbReference type="Gene3D" id="1.10.10.10">
    <property type="entry name" value="Winged helix-like DNA-binding domain superfamily/Winged helix DNA-binding domain"/>
    <property type="match status" value="1"/>
</dbReference>
<dbReference type="NCBIfam" id="TIGR02937">
    <property type="entry name" value="sigma70-ECF"/>
    <property type="match status" value="1"/>
</dbReference>
<dbReference type="GO" id="GO:0003677">
    <property type="term" value="F:DNA binding"/>
    <property type="evidence" value="ECO:0007669"/>
    <property type="project" value="UniProtKB-KW"/>
</dbReference>
<dbReference type="InterPro" id="IPR039425">
    <property type="entry name" value="RNA_pol_sigma-70-like"/>
</dbReference>
<evidence type="ECO:0000313" key="9">
    <source>
        <dbReference type="EMBL" id="TCS89140.1"/>
    </source>
</evidence>
<dbReference type="Pfam" id="PF08281">
    <property type="entry name" value="Sigma70_r4_2"/>
    <property type="match status" value="1"/>
</dbReference>
<keyword evidence="10" id="KW-1185">Reference proteome</keyword>
<dbReference type="InterPro" id="IPR036388">
    <property type="entry name" value="WH-like_DNA-bd_sf"/>
</dbReference>
<sequence length="186" mass="22226">MEKTTPGYYDELVEGCLKGDRKAQHRFYRKYARSMYNVCLRIVDHSGEAEDILQESFIDAFDRLKEFRMEASVGSWLKRIVINNSVNWLRRRRINWVDIDGEELEIEEQEQDWDEIDMQVQAIREGIRKLSDGYRVVLSLYLLEGYDHEEIGSILHINEASSRSQYLRAKRKLLEILKCRQYERQA</sequence>
<accession>A0A4R3KXE1</accession>
<evidence type="ECO:0000256" key="4">
    <source>
        <dbReference type="ARBA" id="ARBA00023125"/>
    </source>
</evidence>
<dbReference type="InterPro" id="IPR013324">
    <property type="entry name" value="RNA_pol_sigma_r3/r4-like"/>
</dbReference>
<dbReference type="SUPFAM" id="SSF88659">
    <property type="entry name" value="Sigma3 and sigma4 domains of RNA polymerase sigma factors"/>
    <property type="match status" value="1"/>
</dbReference>
<keyword evidence="3 6" id="KW-0731">Sigma factor</keyword>
<evidence type="ECO:0000256" key="2">
    <source>
        <dbReference type="ARBA" id="ARBA00023015"/>
    </source>
</evidence>
<evidence type="ECO:0000256" key="3">
    <source>
        <dbReference type="ARBA" id="ARBA00023082"/>
    </source>
</evidence>
<evidence type="ECO:0000313" key="10">
    <source>
        <dbReference type="Proteomes" id="UP000295807"/>
    </source>
</evidence>
<dbReference type="Pfam" id="PF04542">
    <property type="entry name" value="Sigma70_r2"/>
    <property type="match status" value="1"/>
</dbReference>
<keyword evidence="4 6" id="KW-0238">DNA-binding</keyword>
<dbReference type="Proteomes" id="UP000295807">
    <property type="component" value="Unassembled WGS sequence"/>
</dbReference>
<keyword evidence="2 6" id="KW-0805">Transcription regulation</keyword>
<comment type="similarity">
    <text evidence="1 6">Belongs to the sigma-70 factor family. ECF subfamily.</text>
</comment>
<dbReference type="PROSITE" id="PS01063">
    <property type="entry name" value="SIGMA70_ECF"/>
    <property type="match status" value="1"/>
</dbReference>
<comment type="caution">
    <text evidence="9">The sequence shown here is derived from an EMBL/GenBank/DDBJ whole genome shotgun (WGS) entry which is preliminary data.</text>
</comment>
<dbReference type="InterPro" id="IPR014284">
    <property type="entry name" value="RNA_pol_sigma-70_dom"/>
</dbReference>
<evidence type="ECO:0000259" key="8">
    <source>
        <dbReference type="Pfam" id="PF08281"/>
    </source>
</evidence>
<dbReference type="SUPFAM" id="SSF88946">
    <property type="entry name" value="Sigma2 domain of RNA polymerase sigma factors"/>
    <property type="match status" value="1"/>
</dbReference>
<dbReference type="InterPro" id="IPR013249">
    <property type="entry name" value="RNA_pol_sigma70_r4_t2"/>
</dbReference>
<evidence type="ECO:0000256" key="1">
    <source>
        <dbReference type="ARBA" id="ARBA00010641"/>
    </source>
</evidence>
<dbReference type="RefSeq" id="WP_225975195.1">
    <property type="nucleotide sequence ID" value="NZ_CP042432.1"/>
</dbReference>
<dbReference type="AlphaFoldDB" id="A0A4R3KXE1"/>
<feature type="domain" description="RNA polymerase sigma-70 region 2" evidence="7">
    <location>
        <begin position="27"/>
        <end position="93"/>
    </location>
</feature>
<dbReference type="InterPro" id="IPR013325">
    <property type="entry name" value="RNA_pol_sigma_r2"/>
</dbReference>
<dbReference type="InterPro" id="IPR007627">
    <property type="entry name" value="RNA_pol_sigma70_r2"/>
</dbReference>
<evidence type="ECO:0000259" key="7">
    <source>
        <dbReference type="Pfam" id="PF04542"/>
    </source>
</evidence>
<keyword evidence="5 6" id="KW-0804">Transcription</keyword>
<gene>
    <name evidence="9" type="ORF">EDD80_102334</name>
</gene>
<feature type="domain" description="RNA polymerase sigma factor 70 region 4 type 2" evidence="8">
    <location>
        <begin position="121"/>
        <end position="173"/>
    </location>
</feature>
<dbReference type="EMBL" id="SMAD01000002">
    <property type="protein sequence ID" value="TCS89140.1"/>
    <property type="molecule type" value="Genomic_DNA"/>
</dbReference>
<dbReference type="GO" id="GO:0016987">
    <property type="term" value="F:sigma factor activity"/>
    <property type="evidence" value="ECO:0007669"/>
    <property type="project" value="UniProtKB-KW"/>
</dbReference>
<proteinExistence type="inferred from homology"/>
<dbReference type="InterPro" id="IPR000838">
    <property type="entry name" value="RNA_pol_sigma70_ECF_CS"/>
</dbReference>
<dbReference type="PANTHER" id="PTHR43133">
    <property type="entry name" value="RNA POLYMERASE ECF-TYPE SIGMA FACTO"/>
    <property type="match status" value="1"/>
</dbReference>
<dbReference type="Gene3D" id="1.10.1740.10">
    <property type="match status" value="1"/>
</dbReference>